<evidence type="ECO:0000256" key="9">
    <source>
        <dbReference type="ARBA" id="ARBA00048248"/>
    </source>
</evidence>
<accession>A0A317ZIA5</accession>
<dbReference type="Gene3D" id="1.10.240.10">
    <property type="entry name" value="Tyrosyl-Transfer RNA Synthetase"/>
    <property type="match status" value="1"/>
</dbReference>
<evidence type="ECO:0000256" key="6">
    <source>
        <dbReference type="ARBA" id="ARBA00022884"/>
    </source>
</evidence>
<evidence type="ECO:0000256" key="1">
    <source>
        <dbReference type="ARBA" id="ARBA00011738"/>
    </source>
</evidence>
<dbReference type="InterPro" id="IPR014729">
    <property type="entry name" value="Rossmann-like_a/b/a_fold"/>
</dbReference>
<dbReference type="GO" id="GO:0003723">
    <property type="term" value="F:RNA binding"/>
    <property type="evidence" value="ECO:0007669"/>
    <property type="project" value="UniProtKB-KW"/>
</dbReference>
<evidence type="ECO:0000256" key="7">
    <source>
        <dbReference type="ARBA" id="ARBA00022917"/>
    </source>
</evidence>
<dbReference type="GO" id="GO:0006437">
    <property type="term" value="P:tyrosyl-tRNA aminoacylation"/>
    <property type="evidence" value="ECO:0007669"/>
    <property type="project" value="UniProtKB-UniRule"/>
</dbReference>
<dbReference type="EMBL" id="QHJQ01000001">
    <property type="protein sequence ID" value="PXA05454.1"/>
    <property type="molecule type" value="Genomic_DNA"/>
</dbReference>
<dbReference type="InterPro" id="IPR002942">
    <property type="entry name" value="S4_RNA-bd"/>
</dbReference>
<dbReference type="NCBIfam" id="TIGR00234">
    <property type="entry name" value="tyrS"/>
    <property type="match status" value="1"/>
</dbReference>
<comment type="subunit">
    <text evidence="1 10">Homodimer.</text>
</comment>
<keyword evidence="8 10" id="KW-0030">Aminoacyl-tRNA synthetase</keyword>
<feature type="binding site" evidence="10">
    <location>
        <position position="225"/>
    </location>
    <ligand>
        <name>ATP</name>
        <dbReference type="ChEBI" id="CHEBI:30616"/>
    </ligand>
</feature>
<feature type="domain" description="RNA-binding S4" evidence="12">
    <location>
        <begin position="331"/>
        <end position="392"/>
    </location>
</feature>
<dbReference type="HAMAP" id="MF_02007">
    <property type="entry name" value="Tyr_tRNA_synth_type2"/>
    <property type="match status" value="1"/>
</dbReference>
<comment type="subcellular location">
    <subcellularLocation>
        <location evidence="10">Cytoplasm</location>
    </subcellularLocation>
</comment>
<evidence type="ECO:0000256" key="3">
    <source>
        <dbReference type="ARBA" id="ARBA00022598"/>
    </source>
</evidence>
<evidence type="ECO:0000313" key="14">
    <source>
        <dbReference type="Proteomes" id="UP000247099"/>
    </source>
</evidence>
<dbReference type="OrthoDB" id="9804243at2"/>
<dbReference type="Proteomes" id="UP000247099">
    <property type="component" value="Unassembled WGS sequence"/>
</dbReference>
<dbReference type="FunFam" id="3.40.50.620:FF:000061">
    <property type="entry name" value="Tyrosine--tRNA ligase"/>
    <property type="match status" value="1"/>
</dbReference>
<keyword evidence="14" id="KW-1185">Reference proteome</keyword>
<evidence type="ECO:0000256" key="4">
    <source>
        <dbReference type="ARBA" id="ARBA00022741"/>
    </source>
</evidence>
<keyword evidence="5 10" id="KW-0067">ATP-binding</keyword>
<dbReference type="PANTHER" id="PTHR11766:SF1">
    <property type="entry name" value="TYROSINE--TRNA LIGASE"/>
    <property type="match status" value="1"/>
</dbReference>
<dbReference type="GO" id="GO:0004831">
    <property type="term" value="F:tyrosine-tRNA ligase activity"/>
    <property type="evidence" value="ECO:0007669"/>
    <property type="project" value="UniProtKB-UniRule"/>
</dbReference>
<name>A0A317ZIA5_9BACT</name>
<dbReference type="PRINTS" id="PR01040">
    <property type="entry name" value="TRNASYNTHTYR"/>
</dbReference>
<feature type="short sequence motif" description="'KMSKS' region" evidence="10">
    <location>
        <begin position="222"/>
        <end position="226"/>
    </location>
</feature>
<dbReference type="SUPFAM" id="SSF55174">
    <property type="entry name" value="Alpha-L RNA-binding motif"/>
    <property type="match status" value="1"/>
</dbReference>
<dbReference type="PROSITE" id="PS50889">
    <property type="entry name" value="S4"/>
    <property type="match status" value="1"/>
</dbReference>
<evidence type="ECO:0000256" key="2">
    <source>
        <dbReference type="ARBA" id="ARBA00022490"/>
    </source>
</evidence>
<dbReference type="FunCoup" id="A0A317ZIA5">
    <property type="interactions" value="505"/>
</dbReference>
<dbReference type="InterPro" id="IPR024088">
    <property type="entry name" value="Tyr-tRNA-ligase_bac-type"/>
</dbReference>
<dbReference type="GO" id="GO:0005829">
    <property type="term" value="C:cytosol"/>
    <property type="evidence" value="ECO:0007669"/>
    <property type="project" value="TreeGrafter"/>
</dbReference>
<keyword evidence="3 10" id="KW-0436">Ligase</keyword>
<dbReference type="InterPro" id="IPR024108">
    <property type="entry name" value="Tyr-tRNA-ligase_bac_2"/>
</dbReference>
<dbReference type="RefSeq" id="WP_110129533.1">
    <property type="nucleotide sequence ID" value="NZ_QHJQ01000001.1"/>
</dbReference>
<dbReference type="GO" id="GO:0005524">
    <property type="term" value="F:ATP binding"/>
    <property type="evidence" value="ECO:0007669"/>
    <property type="project" value="UniProtKB-UniRule"/>
</dbReference>
<dbReference type="Pfam" id="PF00579">
    <property type="entry name" value="tRNA-synt_1b"/>
    <property type="match status" value="1"/>
</dbReference>
<dbReference type="Gene3D" id="3.40.50.620">
    <property type="entry name" value="HUPs"/>
    <property type="match status" value="1"/>
</dbReference>
<dbReference type="InterPro" id="IPR002307">
    <property type="entry name" value="Tyr-tRNA-ligase"/>
</dbReference>
<dbReference type="EC" id="6.1.1.1" evidence="10"/>
<evidence type="ECO:0000256" key="10">
    <source>
        <dbReference type="HAMAP-Rule" id="MF_02007"/>
    </source>
</evidence>
<dbReference type="PANTHER" id="PTHR11766">
    <property type="entry name" value="TYROSYL-TRNA SYNTHETASE"/>
    <property type="match status" value="1"/>
</dbReference>
<reference evidence="13 14" key="1">
    <citation type="submission" date="2018-05" db="EMBL/GenBank/DDBJ databases">
        <title>Coraliomargarita sinensis sp. nov., isolated from a marine solar saltern.</title>
        <authorList>
            <person name="Zhou L.Y."/>
        </authorList>
    </citation>
    <scope>NUCLEOTIDE SEQUENCE [LARGE SCALE GENOMIC DNA]</scope>
    <source>
        <strain evidence="13 14">WN38</strain>
    </source>
</reference>
<keyword evidence="4 10" id="KW-0547">Nucleotide-binding</keyword>
<proteinExistence type="inferred from homology"/>
<dbReference type="InterPro" id="IPR036986">
    <property type="entry name" value="S4_RNA-bd_sf"/>
</dbReference>
<dbReference type="Pfam" id="PF01479">
    <property type="entry name" value="S4"/>
    <property type="match status" value="1"/>
</dbReference>
<dbReference type="SMART" id="SM00363">
    <property type="entry name" value="S4"/>
    <property type="match status" value="1"/>
</dbReference>
<protein>
    <recommendedName>
        <fullName evidence="10">Tyrosine--tRNA ligase</fullName>
        <ecNumber evidence="10">6.1.1.1</ecNumber>
    </recommendedName>
    <alternativeName>
        <fullName evidence="10">Tyrosyl-tRNA synthetase</fullName>
        <shortName evidence="10">TyrRS</shortName>
    </alternativeName>
</protein>
<comment type="function">
    <text evidence="10">Catalyzes the attachment of tyrosine to tRNA(Tyr) in a two-step reaction: tyrosine is first activated by ATP to form Tyr-AMP and then transferred to the acceptor end of tRNA(Tyr).</text>
</comment>
<dbReference type="Gene3D" id="3.10.290.10">
    <property type="entry name" value="RNA-binding S4 domain"/>
    <property type="match status" value="1"/>
</dbReference>
<keyword evidence="7 10" id="KW-0648">Protein biosynthesis</keyword>
<evidence type="ECO:0000256" key="11">
    <source>
        <dbReference type="PROSITE-ProRule" id="PRU00182"/>
    </source>
</evidence>
<comment type="similarity">
    <text evidence="10">Belongs to the class-I aminoacyl-tRNA synthetase family. TyrS type 2 subfamily.</text>
</comment>
<comment type="caution">
    <text evidence="13">The sequence shown here is derived from an EMBL/GenBank/DDBJ whole genome shotgun (WGS) entry which is preliminary data.</text>
</comment>
<keyword evidence="2 10" id="KW-0963">Cytoplasm</keyword>
<evidence type="ECO:0000313" key="13">
    <source>
        <dbReference type="EMBL" id="PXA05454.1"/>
    </source>
</evidence>
<evidence type="ECO:0000259" key="12">
    <source>
        <dbReference type="SMART" id="SM00363"/>
    </source>
</evidence>
<gene>
    <name evidence="10" type="primary">tyrS</name>
    <name evidence="13" type="ORF">DDZ13_00875</name>
</gene>
<organism evidence="13 14">
    <name type="scientific">Coraliomargarita sinensis</name>
    <dbReference type="NCBI Taxonomy" id="2174842"/>
    <lineage>
        <taxon>Bacteria</taxon>
        <taxon>Pseudomonadati</taxon>
        <taxon>Verrucomicrobiota</taxon>
        <taxon>Opitutia</taxon>
        <taxon>Puniceicoccales</taxon>
        <taxon>Coraliomargaritaceae</taxon>
        <taxon>Coraliomargarita</taxon>
    </lineage>
</organism>
<dbReference type="CDD" id="cd00165">
    <property type="entry name" value="S4"/>
    <property type="match status" value="1"/>
</dbReference>
<dbReference type="CDD" id="cd00805">
    <property type="entry name" value="TyrRS_core"/>
    <property type="match status" value="1"/>
</dbReference>
<dbReference type="InterPro" id="IPR002305">
    <property type="entry name" value="aa-tRNA-synth_Ic"/>
</dbReference>
<evidence type="ECO:0000256" key="8">
    <source>
        <dbReference type="ARBA" id="ARBA00023146"/>
    </source>
</evidence>
<comment type="caution">
    <text evidence="10">Lacks conserved residue(s) required for the propagation of feature annotation.</text>
</comment>
<evidence type="ECO:0000256" key="5">
    <source>
        <dbReference type="ARBA" id="ARBA00022840"/>
    </source>
</evidence>
<comment type="catalytic activity">
    <reaction evidence="9 10">
        <text>tRNA(Tyr) + L-tyrosine + ATP = L-tyrosyl-tRNA(Tyr) + AMP + diphosphate + H(+)</text>
        <dbReference type="Rhea" id="RHEA:10220"/>
        <dbReference type="Rhea" id="RHEA-COMP:9706"/>
        <dbReference type="Rhea" id="RHEA-COMP:9707"/>
        <dbReference type="ChEBI" id="CHEBI:15378"/>
        <dbReference type="ChEBI" id="CHEBI:30616"/>
        <dbReference type="ChEBI" id="CHEBI:33019"/>
        <dbReference type="ChEBI" id="CHEBI:58315"/>
        <dbReference type="ChEBI" id="CHEBI:78442"/>
        <dbReference type="ChEBI" id="CHEBI:78536"/>
        <dbReference type="ChEBI" id="CHEBI:456215"/>
        <dbReference type="EC" id="6.1.1.1"/>
    </reaction>
</comment>
<keyword evidence="6 11" id="KW-0694">RNA-binding</keyword>
<dbReference type="AlphaFoldDB" id="A0A317ZIA5"/>
<dbReference type="SUPFAM" id="SSF52374">
    <property type="entry name" value="Nucleotidylyl transferase"/>
    <property type="match status" value="1"/>
</dbReference>
<dbReference type="InParanoid" id="A0A317ZIA5"/>
<sequence>MSLIETIRTNTDTIIGDAELEDRMHGNRPLRVKLGVDPTRPDLTFGHLVVFNKLRQFQDLGHEAILIIGDFTTLIGDPSGRSSTRPALTKEEIVENAQTYLEQAFMVLDENKTTVVYNSEWFNDMGFEDCLKLARKMTVARMLERDDFAKRYASNAPISIIEFLYPLIQGYDSLVLNADVEIGGTDQLFNMLVGRALQKDAGKQEQAVITMPLLIGLDGVKKMSKSQDNYIAFTDSAKDMFGKIMSISDDTMWDYYRLLLEADDERIEKLKAGHPMEAKKHLASSLVGQFHSMKAAKHELEQFEQVFSRNKLPDDMPTFTWNDLVGDAATAPLFEVMAQSDLFESKGAIRRLVKQGGVKVDGEKQSDPNLEMTPPNGEQIFQAGKRIFFKITG</sequence>